<evidence type="ECO:0000256" key="9">
    <source>
        <dbReference type="SAM" id="Phobius"/>
    </source>
</evidence>
<accession>A0A840V9R2</accession>
<keyword evidence="3" id="KW-1003">Cell membrane</keyword>
<dbReference type="GO" id="GO:0005524">
    <property type="term" value="F:ATP binding"/>
    <property type="evidence" value="ECO:0007669"/>
    <property type="project" value="UniProtKB-KW"/>
</dbReference>
<keyword evidence="4 9" id="KW-0812">Transmembrane</keyword>
<dbReference type="PROSITE" id="PS50929">
    <property type="entry name" value="ABC_TM1F"/>
    <property type="match status" value="1"/>
</dbReference>
<dbReference type="RefSeq" id="WP_183265719.1">
    <property type="nucleotide sequence ID" value="NZ_JACHFJ010000003.1"/>
</dbReference>
<keyword evidence="5" id="KW-0547">Nucleotide-binding</keyword>
<dbReference type="InterPro" id="IPR011527">
    <property type="entry name" value="ABC1_TM_dom"/>
</dbReference>
<gene>
    <name evidence="12" type="ORF">HNP71_000939</name>
</gene>
<keyword evidence="7 9" id="KW-1133">Transmembrane helix</keyword>
<evidence type="ECO:0000256" key="6">
    <source>
        <dbReference type="ARBA" id="ARBA00022840"/>
    </source>
</evidence>
<dbReference type="InterPro" id="IPR039421">
    <property type="entry name" value="Type_1_exporter"/>
</dbReference>
<dbReference type="Pfam" id="PF00664">
    <property type="entry name" value="ABC_membrane"/>
    <property type="match status" value="1"/>
</dbReference>
<evidence type="ECO:0000256" key="7">
    <source>
        <dbReference type="ARBA" id="ARBA00022989"/>
    </source>
</evidence>
<keyword evidence="13" id="KW-1185">Reference proteome</keyword>
<dbReference type="EMBL" id="JACHFJ010000003">
    <property type="protein sequence ID" value="MBB5372688.1"/>
    <property type="molecule type" value="Genomic_DNA"/>
</dbReference>
<dbReference type="InterPro" id="IPR003593">
    <property type="entry name" value="AAA+_ATPase"/>
</dbReference>
<feature type="transmembrane region" description="Helical" evidence="9">
    <location>
        <begin position="52"/>
        <end position="72"/>
    </location>
</feature>
<keyword evidence="6 12" id="KW-0067">ATP-binding</keyword>
<evidence type="ECO:0000313" key="12">
    <source>
        <dbReference type="EMBL" id="MBB5372688.1"/>
    </source>
</evidence>
<feature type="domain" description="ABC transmembrane type-1" evidence="11">
    <location>
        <begin position="23"/>
        <end position="305"/>
    </location>
</feature>
<dbReference type="InterPro" id="IPR036640">
    <property type="entry name" value="ABC1_TM_sf"/>
</dbReference>
<keyword evidence="8 9" id="KW-0472">Membrane</keyword>
<evidence type="ECO:0000256" key="2">
    <source>
        <dbReference type="ARBA" id="ARBA00022448"/>
    </source>
</evidence>
<evidence type="ECO:0000259" key="10">
    <source>
        <dbReference type="PROSITE" id="PS50893"/>
    </source>
</evidence>
<protein>
    <submittedName>
        <fullName evidence="12">ATP-binding cassette subfamily C protein CydD</fullName>
    </submittedName>
</protein>
<dbReference type="FunFam" id="3.40.50.300:FF:000221">
    <property type="entry name" value="Multidrug ABC transporter ATP-binding protein"/>
    <property type="match status" value="1"/>
</dbReference>
<feature type="transmembrane region" description="Helical" evidence="9">
    <location>
        <begin position="21"/>
        <end position="46"/>
    </location>
</feature>
<feature type="domain" description="ABC transporter" evidence="10">
    <location>
        <begin position="336"/>
        <end position="569"/>
    </location>
</feature>
<comment type="subcellular location">
    <subcellularLocation>
        <location evidence="1">Cell membrane</location>
        <topology evidence="1">Multi-pass membrane protein</topology>
    </subcellularLocation>
</comment>
<feature type="transmembrane region" description="Helical" evidence="9">
    <location>
        <begin position="242"/>
        <end position="270"/>
    </location>
</feature>
<dbReference type="PROSITE" id="PS50893">
    <property type="entry name" value="ABC_TRANSPORTER_2"/>
    <property type="match status" value="1"/>
</dbReference>
<dbReference type="PANTHER" id="PTHR24221:SF590">
    <property type="entry name" value="COMPONENT LINKED WITH THE ASSEMBLY OF CYTOCHROME' TRANSPORT TRANSMEMBRANE ATP-BINDING PROTEIN ABC TRANSPORTER CYDD-RELATED"/>
    <property type="match status" value="1"/>
</dbReference>
<evidence type="ECO:0000256" key="5">
    <source>
        <dbReference type="ARBA" id="ARBA00022741"/>
    </source>
</evidence>
<feature type="transmembrane region" description="Helical" evidence="9">
    <location>
        <begin position="164"/>
        <end position="182"/>
    </location>
</feature>
<dbReference type="InterPro" id="IPR003439">
    <property type="entry name" value="ABC_transporter-like_ATP-bd"/>
</dbReference>
<dbReference type="NCBIfam" id="TIGR02857">
    <property type="entry name" value="CydD"/>
    <property type="match status" value="1"/>
</dbReference>
<dbReference type="InterPro" id="IPR027417">
    <property type="entry name" value="P-loop_NTPase"/>
</dbReference>
<dbReference type="Gene3D" id="3.40.50.300">
    <property type="entry name" value="P-loop containing nucleotide triphosphate hydrolases"/>
    <property type="match status" value="1"/>
</dbReference>
<dbReference type="InterPro" id="IPR017871">
    <property type="entry name" value="ABC_transporter-like_CS"/>
</dbReference>
<dbReference type="CDD" id="cd18584">
    <property type="entry name" value="ABC_6TM_AarD_CydD"/>
    <property type="match status" value="1"/>
</dbReference>
<dbReference type="SUPFAM" id="SSF90123">
    <property type="entry name" value="ABC transporter transmembrane region"/>
    <property type="match status" value="1"/>
</dbReference>
<evidence type="ECO:0000256" key="4">
    <source>
        <dbReference type="ARBA" id="ARBA00022692"/>
    </source>
</evidence>
<dbReference type="InterPro" id="IPR014216">
    <property type="entry name" value="ABC_transptr_CydD"/>
</dbReference>
<dbReference type="Gene3D" id="1.20.1560.10">
    <property type="entry name" value="ABC transporter type 1, transmembrane domain"/>
    <property type="match status" value="1"/>
</dbReference>
<evidence type="ECO:0000259" key="11">
    <source>
        <dbReference type="PROSITE" id="PS50929"/>
    </source>
</evidence>
<dbReference type="GO" id="GO:0042883">
    <property type="term" value="P:cysteine transport"/>
    <property type="evidence" value="ECO:0007669"/>
    <property type="project" value="InterPro"/>
</dbReference>
<dbReference type="PROSITE" id="PS00211">
    <property type="entry name" value="ABC_TRANSPORTER_1"/>
    <property type="match status" value="1"/>
</dbReference>
<name>A0A840V9R2_9PROT</name>
<organism evidence="12 13">
    <name type="scientific">Acidocella aromatica</name>
    <dbReference type="NCBI Taxonomy" id="1303579"/>
    <lineage>
        <taxon>Bacteria</taxon>
        <taxon>Pseudomonadati</taxon>
        <taxon>Pseudomonadota</taxon>
        <taxon>Alphaproteobacteria</taxon>
        <taxon>Acetobacterales</taxon>
        <taxon>Acidocellaceae</taxon>
        <taxon>Acidocella</taxon>
    </lineage>
</organism>
<dbReference type="PANTHER" id="PTHR24221">
    <property type="entry name" value="ATP-BINDING CASSETTE SUB-FAMILY B"/>
    <property type="match status" value="1"/>
</dbReference>
<dbReference type="GO" id="GO:0016887">
    <property type="term" value="F:ATP hydrolysis activity"/>
    <property type="evidence" value="ECO:0007669"/>
    <property type="project" value="InterPro"/>
</dbReference>
<dbReference type="GO" id="GO:0140359">
    <property type="term" value="F:ABC-type transporter activity"/>
    <property type="evidence" value="ECO:0007669"/>
    <property type="project" value="InterPro"/>
</dbReference>
<feature type="transmembrane region" description="Helical" evidence="9">
    <location>
        <begin position="141"/>
        <end position="158"/>
    </location>
</feature>
<dbReference type="GO" id="GO:0005886">
    <property type="term" value="C:plasma membrane"/>
    <property type="evidence" value="ECO:0007669"/>
    <property type="project" value="UniProtKB-SubCell"/>
</dbReference>
<dbReference type="SUPFAM" id="SSF52540">
    <property type="entry name" value="P-loop containing nucleoside triphosphate hydrolases"/>
    <property type="match status" value="1"/>
</dbReference>
<evidence type="ECO:0000313" key="13">
    <source>
        <dbReference type="Proteomes" id="UP000553706"/>
    </source>
</evidence>
<dbReference type="Pfam" id="PF00005">
    <property type="entry name" value="ABC_tran"/>
    <property type="match status" value="1"/>
</dbReference>
<dbReference type="AlphaFoldDB" id="A0A840V9R2"/>
<dbReference type="CDD" id="cd03228">
    <property type="entry name" value="ABCC_MRP_Like"/>
    <property type="match status" value="1"/>
</dbReference>
<comment type="caution">
    <text evidence="12">The sequence shown here is derived from an EMBL/GenBank/DDBJ whole genome shotgun (WGS) entry which is preliminary data.</text>
</comment>
<keyword evidence="2" id="KW-0813">Transport</keyword>
<dbReference type="Proteomes" id="UP000553706">
    <property type="component" value="Unassembled WGS sequence"/>
</dbReference>
<evidence type="ECO:0000256" key="1">
    <source>
        <dbReference type="ARBA" id="ARBA00004651"/>
    </source>
</evidence>
<evidence type="ECO:0000256" key="8">
    <source>
        <dbReference type="ARBA" id="ARBA00023136"/>
    </source>
</evidence>
<dbReference type="SMART" id="SM00382">
    <property type="entry name" value="AAA"/>
    <property type="match status" value="1"/>
</dbReference>
<proteinExistence type="predicted"/>
<reference evidence="12 13" key="1">
    <citation type="submission" date="2020-08" db="EMBL/GenBank/DDBJ databases">
        <title>Genomic Encyclopedia of Type Strains, Phase IV (KMG-IV): sequencing the most valuable type-strain genomes for metagenomic binning, comparative biology and taxonomic classification.</title>
        <authorList>
            <person name="Goeker M."/>
        </authorList>
    </citation>
    <scope>NUCLEOTIDE SEQUENCE [LARGE SCALE GENOMIC DNA]</scope>
    <source>
        <strain evidence="12 13">DSM 27026</strain>
    </source>
</reference>
<evidence type="ECO:0000256" key="3">
    <source>
        <dbReference type="ARBA" id="ARBA00022475"/>
    </source>
</evidence>
<sequence>MSTTRIDPRLMKEGRRTRGALRASIGLGLVSGWLIIAQAVLLAQVITRISFHHASLAGVAPFLWGLGGLFLLRGALTYAAEITAFKAAAQIKTGLRAELLARLLQRGPVGAADEASADVAATMIEGIESLEPYFSRYMPQMALCVAVPLAILALVFPLDLYSGLILLVAGPLVPVFMVFVGYRAEAINQRQWEKLLLMSTHFLDMLQGLTTLKLFGRARDEIEIVARITDDYRRTTMAGLRVAFLTSAVLEFFASVAIALVAVLFGARLLHARIDFYPAFLVLLLAPEYFVPLRGLSVHYHARMTAIAAAKRIFALLDAPVPEAGAGAVPQGALEISCEELRFSYNDAPVLDGLNARFPAGKITAIVGESGAGKTTLARALLGFIRPQAGRISVNGEDLARIAQEEWWKALAWVPQNPRLFTGSIADNLRLGAPGANDAALRDAAARAKALDFIEALPGKFDADVGEAGGKLSGGQIQRLALARAYLKNPRLLILDEATANLDMESETLVLDAIEEVAQGRTVIVIAHRLAMAARADQVLVLKDGRIAQAGPPHILAAQEGPYRELLRAYEGEEAVPCAI</sequence>